<accession>A0A7W9TKV6</accession>
<reference evidence="1 2" key="1">
    <citation type="submission" date="2020-08" db="EMBL/GenBank/DDBJ databases">
        <title>Genomic Encyclopedia of Type Strains, Phase IV (KMG-IV): sequencing the most valuable type-strain genomes for metagenomic binning, comparative biology and taxonomic classification.</title>
        <authorList>
            <person name="Goeker M."/>
        </authorList>
    </citation>
    <scope>NUCLEOTIDE SEQUENCE [LARGE SCALE GENOMIC DNA]</scope>
    <source>
        <strain evidence="1 2">DSM 12141</strain>
    </source>
</reference>
<dbReference type="EMBL" id="JACHIB010000002">
    <property type="protein sequence ID" value="MBB6082469.1"/>
    <property type="molecule type" value="Genomic_DNA"/>
</dbReference>
<organism evidence="1 2">
    <name type="scientific">Castellaniella defragrans</name>
    <name type="common">Alcaligenes defragrans</name>
    <dbReference type="NCBI Taxonomy" id="75697"/>
    <lineage>
        <taxon>Bacteria</taxon>
        <taxon>Pseudomonadati</taxon>
        <taxon>Pseudomonadota</taxon>
        <taxon>Betaproteobacteria</taxon>
        <taxon>Burkholderiales</taxon>
        <taxon>Alcaligenaceae</taxon>
        <taxon>Castellaniella</taxon>
    </lineage>
</organism>
<proteinExistence type="predicted"/>
<comment type="caution">
    <text evidence="1">The sequence shown here is derived from an EMBL/GenBank/DDBJ whole genome shotgun (WGS) entry which is preliminary data.</text>
</comment>
<dbReference type="Proteomes" id="UP000541136">
    <property type="component" value="Unassembled WGS sequence"/>
</dbReference>
<name>A0A7W9TKV6_CASDE</name>
<evidence type="ECO:0000313" key="2">
    <source>
        <dbReference type="Proteomes" id="UP000541136"/>
    </source>
</evidence>
<gene>
    <name evidence="1" type="ORF">HNR28_000489</name>
</gene>
<protein>
    <submittedName>
        <fullName evidence="1">Uncharacterized protein</fullName>
    </submittedName>
</protein>
<dbReference type="AlphaFoldDB" id="A0A7W9TKV6"/>
<sequence>MNSRQATMAVHAAAVPFGLTGISGEPIQGGAAD</sequence>
<evidence type="ECO:0000313" key="1">
    <source>
        <dbReference type="EMBL" id="MBB6082469.1"/>
    </source>
</evidence>